<dbReference type="InterPro" id="IPR039365">
    <property type="entry name" value="IS701-like"/>
</dbReference>
<keyword evidence="1" id="KW-1133">Transmembrane helix</keyword>
<comment type="caution">
    <text evidence="3">The sequence shown here is derived from an EMBL/GenBank/DDBJ whole genome shotgun (WGS) entry which is preliminary data.</text>
</comment>
<dbReference type="PANTHER" id="PTHR33627">
    <property type="entry name" value="TRANSPOSASE"/>
    <property type="match status" value="1"/>
</dbReference>
<dbReference type="GO" id="GO:0006313">
    <property type="term" value="P:DNA transposition"/>
    <property type="evidence" value="ECO:0007669"/>
    <property type="project" value="InterPro"/>
</dbReference>
<dbReference type="Gene3D" id="3.90.350.10">
    <property type="entry name" value="Transposase Inhibitor Protein From Tn5, Chain A, domain 1"/>
    <property type="match status" value="1"/>
</dbReference>
<gene>
    <name evidence="3" type="ORF">LCGC14_2331570</name>
</gene>
<name>A0A0F9ESF5_9ZZZZ</name>
<dbReference type="InterPro" id="IPR002559">
    <property type="entry name" value="Transposase_11"/>
</dbReference>
<accession>A0A0F9ESF5</accession>
<keyword evidence="1" id="KW-0472">Membrane</keyword>
<feature type="transmembrane region" description="Helical" evidence="1">
    <location>
        <begin position="303"/>
        <end position="323"/>
    </location>
</feature>
<dbReference type="GO" id="GO:0003677">
    <property type="term" value="F:DNA binding"/>
    <property type="evidence" value="ECO:0007669"/>
    <property type="project" value="InterPro"/>
</dbReference>
<reference evidence="3" key="1">
    <citation type="journal article" date="2015" name="Nature">
        <title>Complex archaea that bridge the gap between prokaryotes and eukaryotes.</title>
        <authorList>
            <person name="Spang A."/>
            <person name="Saw J.H."/>
            <person name="Jorgensen S.L."/>
            <person name="Zaremba-Niedzwiedzka K."/>
            <person name="Martijn J."/>
            <person name="Lind A.E."/>
            <person name="van Eijk R."/>
            <person name="Schleper C."/>
            <person name="Guy L."/>
            <person name="Ettema T.J."/>
        </authorList>
    </citation>
    <scope>NUCLEOTIDE SEQUENCE</scope>
</reference>
<protein>
    <recommendedName>
        <fullName evidence="2">Transposase IS4-like domain-containing protein</fullName>
    </recommendedName>
</protein>
<dbReference type="InterPro" id="IPR012337">
    <property type="entry name" value="RNaseH-like_sf"/>
</dbReference>
<sequence>MKNNDASLKGISKRCIDKRDPSTFARFLSSSTWNPFELNSRRLEYFQSLKQLRAIEKGIISLDDYISGKSGKKIKSAGWTYSHSKNKTVLGQNVVVLHYKDEKKEYGLNYSVYLNKKKSEKEGREFKTRLERASELIREIRSAGIKGQTIAMDSWFVTSDLISEITKLGYHWVGRIKSNRICFLDGQPLNVREFARDIPDDEWQETPLVYKTSKKRNPESTQYIASRIVDLKTLGKIKMVFVKETLEGAVKLFLGTNRLDLSAWGLLKIYAERWRIETFFRDCKQNIDLSGYMGRTFIGFERFLCLIFIAYSFIKYLSLMGFWGRNRLKRGMTFGEELDNYHQLCFERFISVIHDVSSKIDDKSALIALFRDQFYNGESLISNPLNDYMFYDLKSHILASIG</sequence>
<feature type="domain" description="Transposase IS4-like" evidence="2">
    <location>
        <begin position="132"/>
        <end position="312"/>
    </location>
</feature>
<dbReference type="GO" id="GO:0004803">
    <property type="term" value="F:transposase activity"/>
    <property type="evidence" value="ECO:0007669"/>
    <property type="project" value="InterPro"/>
</dbReference>
<proteinExistence type="predicted"/>
<dbReference type="AlphaFoldDB" id="A0A0F9ESF5"/>
<dbReference type="NCBIfam" id="NF033540">
    <property type="entry name" value="transpos_IS701"/>
    <property type="match status" value="1"/>
</dbReference>
<dbReference type="EMBL" id="LAZR01033527">
    <property type="protein sequence ID" value="KKL47835.1"/>
    <property type="molecule type" value="Genomic_DNA"/>
</dbReference>
<dbReference type="SUPFAM" id="SSF53098">
    <property type="entry name" value="Ribonuclease H-like"/>
    <property type="match status" value="1"/>
</dbReference>
<dbReference type="PANTHER" id="PTHR33627:SF1">
    <property type="entry name" value="TRANSPOSASE"/>
    <property type="match status" value="1"/>
</dbReference>
<evidence type="ECO:0000256" key="1">
    <source>
        <dbReference type="SAM" id="Phobius"/>
    </source>
</evidence>
<dbReference type="Pfam" id="PF01609">
    <property type="entry name" value="DDE_Tnp_1"/>
    <property type="match status" value="1"/>
</dbReference>
<organism evidence="3">
    <name type="scientific">marine sediment metagenome</name>
    <dbReference type="NCBI Taxonomy" id="412755"/>
    <lineage>
        <taxon>unclassified sequences</taxon>
        <taxon>metagenomes</taxon>
        <taxon>ecological metagenomes</taxon>
    </lineage>
</organism>
<keyword evidence="1" id="KW-0812">Transmembrane</keyword>
<evidence type="ECO:0000313" key="3">
    <source>
        <dbReference type="EMBL" id="KKL47835.1"/>
    </source>
</evidence>
<evidence type="ECO:0000259" key="2">
    <source>
        <dbReference type="Pfam" id="PF01609"/>
    </source>
</evidence>